<dbReference type="Pfam" id="PF02801">
    <property type="entry name" value="Ketoacyl-synt_C"/>
    <property type="match status" value="1"/>
</dbReference>
<evidence type="ECO:0000259" key="2">
    <source>
        <dbReference type="PROSITE" id="PS52004"/>
    </source>
</evidence>
<evidence type="ECO:0000313" key="4">
    <source>
        <dbReference type="Proteomes" id="UP001519887"/>
    </source>
</evidence>
<gene>
    <name evidence="3" type="ORF">K0U00_46085</name>
</gene>
<dbReference type="InterPro" id="IPR014031">
    <property type="entry name" value="Ketoacyl_synth_C"/>
</dbReference>
<accession>A0ABS7CKK4</accession>
<feature type="domain" description="Ketosynthase family 3 (KS3)" evidence="2">
    <location>
        <begin position="1"/>
        <end position="95"/>
    </location>
</feature>
<dbReference type="Proteomes" id="UP001519887">
    <property type="component" value="Unassembled WGS sequence"/>
</dbReference>
<dbReference type="InterPro" id="IPR020841">
    <property type="entry name" value="PKS_Beta-ketoAc_synthase_dom"/>
</dbReference>
<reference evidence="3 4" key="1">
    <citation type="submission" date="2021-07" db="EMBL/GenBank/DDBJ databases">
        <title>Paenibacillus radiodurans sp. nov., isolated from the southeastern edge of Tengger Desert.</title>
        <authorList>
            <person name="Zhang G."/>
        </authorList>
    </citation>
    <scope>NUCLEOTIDE SEQUENCE [LARGE SCALE GENOMIC DNA]</scope>
    <source>
        <strain evidence="3 4">CCM 7311</strain>
    </source>
</reference>
<keyword evidence="1" id="KW-0808">Transferase</keyword>
<dbReference type="SUPFAM" id="SSF53901">
    <property type="entry name" value="Thiolase-like"/>
    <property type="match status" value="1"/>
</dbReference>
<dbReference type="EMBL" id="JAHZIK010002966">
    <property type="protein sequence ID" value="MBW7461451.1"/>
    <property type="molecule type" value="Genomic_DNA"/>
</dbReference>
<protein>
    <submittedName>
        <fullName evidence="3">Beta-ketoacyl-[acyl-carrier-protein] synthase II</fullName>
    </submittedName>
</protein>
<keyword evidence="4" id="KW-1185">Reference proteome</keyword>
<dbReference type="PROSITE" id="PS52004">
    <property type="entry name" value="KS3_2"/>
    <property type="match status" value="1"/>
</dbReference>
<proteinExistence type="predicted"/>
<dbReference type="Gene3D" id="3.40.47.10">
    <property type="match status" value="1"/>
</dbReference>
<dbReference type="PANTHER" id="PTHR11712">
    <property type="entry name" value="POLYKETIDE SYNTHASE-RELATED"/>
    <property type="match status" value="1"/>
</dbReference>
<comment type="caution">
    <text evidence="3">The sequence shown here is derived from an EMBL/GenBank/DDBJ whole genome shotgun (WGS) entry which is preliminary data.</text>
</comment>
<dbReference type="InterPro" id="IPR000794">
    <property type="entry name" value="Beta-ketoacyl_synthase"/>
</dbReference>
<organism evidence="3 4">
    <name type="scientific">Paenibacillus sepulcri</name>
    <dbReference type="NCBI Taxonomy" id="359917"/>
    <lineage>
        <taxon>Bacteria</taxon>
        <taxon>Bacillati</taxon>
        <taxon>Bacillota</taxon>
        <taxon>Bacilli</taxon>
        <taxon>Bacillales</taxon>
        <taxon>Paenibacillaceae</taxon>
        <taxon>Paenibacillus</taxon>
    </lineage>
</organism>
<sequence>IAIKKAFGEHAYKLAVSSTKSMTGHLLGAAGGVEAVILGLTLQNGRIAPTINLETPDPECDLDYVPNTSREADVQIALSNSFGFGGHNATIVMKKYEA</sequence>
<dbReference type="InterPro" id="IPR016039">
    <property type="entry name" value="Thiolase-like"/>
</dbReference>
<feature type="non-terminal residue" evidence="3">
    <location>
        <position position="1"/>
    </location>
</feature>
<name>A0ABS7CKK4_9BACL</name>
<dbReference type="PANTHER" id="PTHR11712:SF336">
    <property type="entry name" value="3-OXOACYL-[ACYL-CARRIER-PROTEIN] SYNTHASE, MITOCHONDRIAL"/>
    <property type="match status" value="1"/>
</dbReference>
<evidence type="ECO:0000256" key="1">
    <source>
        <dbReference type="ARBA" id="ARBA00022679"/>
    </source>
</evidence>
<evidence type="ECO:0000313" key="3">
    <source>
        <dbReference type="EMBL" id="MBW7461451.1"/>
    </source>
</evidence>